<organism evidence="1 2">
    <name type="scientific">Hibiscus sabdariffa</name>
    <name type="common">roselle</name>
    <dbReference type="NCBI Taxonomy" id="183260"/>
    <lineage>
        <taxon>Eukaryota</taxon>
        <taxon>Viridiplantae</taxon>
        <taxon>Streptophyta</taxon>
        <taxon>Embryophyta</taxon>
        <taxon>Tracheophyta</taxon>
        <taxon>Spermatophyta</taxon>
        <taxon>Magnoliopsida</taxon>
        <taxon>eudicotyledons</taxon>
        <taxon>Gunneridae</taxon>
        <taxon>Pentapetalae</taxon>
        <taxon>rosids</taxon>
        <taxon>malvids</taxon>
        <taxon>Malvales</taxon>
        <taxon>Malvaceae</taxon>
        <taxon>Malvoideae</taxon>
        <taxon>Hibiscus</taxon>
    </lineage>
</organism>
<comment type="caution">
    <text evidence="1">The sequence shown here is derived from an EMBL/GenBank/DDBJ whole genome shotgun (WGS) entry which is preliminary data.</text>
</comment>
<evidence type="ECO:0000313" key="1">
    <source>
        <dbReference type="EMBL" id="KAK8998368.1"/>
    </source>
</evidence>
<name>A0ABR2QCH9_9ROSI</name>
<protein>
    <submittedName>
        <fullName evidence="1">Uncharacterized protein</fullName>
    </submittedName>
</protein>
<keyword evidence="2" id="KW-1185">Reference proteome</keyword>
<sequence>MKSQEQARFLLGFRFLIDLNGSSFSFALPGSSLVTLSMAFVRNMYTTGYNSAVAGTSHLSKDFVYLFLIYLQGFTPKKIDSLGFEELYSVFLFYF</sequence>
<evidence type="ECO:0000313" key="2">
    <source>
        <dbReference type="Proteomes" id="UP001396334"/>
    </source>
</evidence>
<dbReference type="Proteomes" id="UP001396334">
    <property type="component" value="Unassembled WGS sequence"/>
</dbReference>
<accession>A0ABR2QCH9</accession>
<reference evidence="1 2" key="1">
    <citation type="journal article" date="2024" name="G3 (Bethesda)">
        <title>Genome assembly of Hibiscus sabdariffa L. provides insights into metabolisms of medicinal natural products.</title>
        <authorList>
            <person name="Kim T."/>
        </authorList>
    </citation>
    <scope>NUCLEOTIDE SEQUENCE [LARGE SCALE GENOMIC DNA]</scope>
    <source>
        <strain evidence="1">TK-2024</strain>
        <tissue evidence="1">Old leaves</tissue>
    </source>
</reference>
<gene>
    <name evidence="1" type="ORF">V6N11_083759</name>
</gene>
<proteinExistence type="predicted"/>
<dbReference type="EMBL" id="JBBPBN010000041">
    <property type="protein sequence ID" value="KAK8998368.1"/>
    <property type="molecule type" value="Genomic_DNA"/>
</dbReference>